<organism evidence="2 3">
    <name type="scientific">Limosilactobacillus secaliphilus</name>
    <dbReference type="NCBI Taxonomy" id="396268"/>
    <lineage>
        <taxon>Bacteria</taxon>
        <taxon>Bacillati</taxon>
        <taxon>Bacillota</taxon>
        <taxon>Bacilli</taxon>
        <taxon>Lactobacillales</taxon>
        <taxon>Lactobacillaceae</taxon>
        <taxon>Limosilactobacillus</taxon>
    </lineage>
</organism>
<accession>A0A0R2IAU3</accession>
<dbReference type="PANTHER" id="PTHR33594">
    <property type="entry name" value="SUPERFAMILY HYDROLASE, PUTATIVE (AFU_ORTHOLOGUE AFUA_1G03035)-RELATED"/>
    <property type="match status" value="1"/>
</dbReference>
<dbReference type="InterPro" id="IPR003607">
    <property type="entry name" value="HD/PDEase_dom"/>
</dbReference>
<dbReference type="Gene3D" id="1.10.472.50">
    <property type="entry name" value="HD-domain/PDEase-like"/>
    <property type="match status" value="1"/>
</dbReference>
<evidence type="ECO:0000313" key="3">
    <source>
        <dbReference type="Proteomes" id="UP000050934"/>
    </source>
</evidence>
<evidence type="ECO:0000313" key="2">
    <source>
        <dbReference type="EMBL" id="KRN59044.1"/>
    </source>
</evidence>
<dbReference type="Gene3D" id="1.20.58.1910">
    <property type="match status" value="1"/>
</dbReference>
<dbReference type="CDD" id="cd00077">
    <property type="entry name" value="HDc"/>
    <property type="match status" value="1"/>
</dbReference>
<sequence>MEPATQLDAIKHYTIQKLGNDETGHGIDHIKRVVRMARQLAKEEGIDPFIPVAAAYLHDTIDEKLVMSVKEAQSELREFLRKIDFRNDQIQAVMDIITQMSFANTLEGQRPQLTLEGQIVQDADWLDAIGAIGIVRAVYYGGKHGERIYDPLIKPRENMDRNEYRNLSHETIINHFYEKLLKLKDMLNTKAAKRVAEHRQQIMLEFLDEFKQEWDAEK</sequence>
<dbReference type="PANTHER" id="PTHR33594:SF1">
    <property type="entry name" value="HD_PDEASE DOMAIN-CONTAINING PROTEIN"/>
    <property type="match status" value="1"/>
</dbReference>
<dbReference type="Proteomes" id="UP000050934">
    <property type="component" value="Unassembled WGS sequence"/>
</dbReference>
<reference evidence="2 3" key="1">
    <citation type="journal article" date="2015" name="Genome Announc.">
        <title>Expanding the biotechnology potential of lactobacilli through comparative genomics of 213 strains and associated genera.</title>
        <authorList>
            <person name="Sun Z."/>
            <person name="Harris H.M."/>
            <person name="McCann A."/>
            <person name="Guo C."/>
            <person name="Argimon S."/>
            <person name="Zhang W."/>
            <person name="Yang X."/>
            <person name="Jeffery I.B."/>
            <person name="Cooney J.C."/>
            <person name="Kagawa T.F."/>
            <person name="Liu W."/>
            <person name="Song Y."/>
            <person name="Salvetti E."/>
            <person name="Wrobel A."/>
            <person name="Rasinkangas P."/>
            <person name="Parkhill J."/>
            <person name="Rea M.C."/>
            <person name="O'Sullivan O."/>
            <person name="Ritari J."/>
            <person name="Douillard F.P."/>
            <person name="Paul Ross R."/>
            <person name="Yang R."/>
            <person name="Briner A.E."/>
            <person name="Felis G.E."/>
            <person name="de Vos W.M."/>
            <person name="Barrangou R."/>
            <person name="Klaenhammer T.R."/>
            <person name="Caufield P.W."/>
            <person name="Cui Y."/>
            <person name="Zhang H."/>
            <person name="O'Toole P.W."/>
        </authorList>
    </citation>
    <scope>NUCLEOTIDE SEQUENCE [LARGE SCALE GENOMIC DNA]</scope>
    <source>
        <strain evidence="2 3">DSM 17896</strain>
    </source>
</reference>
<dbReference type="InterPro" id="IPR006674">
    <property type="entry name" value="HD_domain"/>
</dbReference>
<dbReference type="Pfam" id="PF01966">
    <property type="entry name" value="HD"/>
    <property type="match status" value="1"/>
</dbReference>
<dbReference type="SMART" id="SM00471">
    <property type="entry name" value="HDc"/>
    <property type="match status" value="1"/>
</dbReference>
<dbReference type="OrthoDB" id="9797344at2"/>
<protein>
    <submittedName>
        <fullName evidence="2">Metal dependent phosphohydrolase</fullName>
    </submittedName>
</protein>
<dbReference type="RefSeq" id="WP_057740382.1">
    <property type="nucleotide sequence ID" value="NZ_JQBW01000006.1"/>
</dbReference>
<dbReference type="AlphaFoldDB" id="A0A0R2IAU3"/>
<keyword evidence="2" id="KW-0378">Hydrolase</keyword>
<feature type="domain" description="HD/PDEase" evidence="1">
    <location>
        <begin position="22"/>
        <end position="138"/>
    </location>
</feature>
<comment type="caution">
    <text evidence="2">The sequence shown here is derived from an EMBL/GenBank/DDBJ whole genome shotgun (WGS) entry which is preliminary data.</text>
</comment>
<dbReference type="GO" id="GO:0016787">
    <property type="term" value="F:hydrolase activity"/>
    <property type="evidence" value="ECO:0007669"/>
    <property type="project" value="UniProtKB-KW"/>
</dbReference>
<dbReference type="SUPFAM" id="SSF109604">
    <property type="entry name" value="HD-domain/PDEase-like"/>
    <property type="match status" value="1"/>
</dbReference>
<dbReference type="EMBL" id="JQBW01000006">
    <property type="protein sequence ID" value="KRN59044.1"/>
    <property type="molecule type" value="Genomic_DNA"/>
</dbReference>
<dbReference type="PATRIC" id="fig|396268.3.peg.80"/>
<proteinExistence type="predicted"/>
<evidence type="ECO:0000259" key="1">
    <source>
        <dbReference type="SMART" id="SM00471"/>
    </source>
</evidence>
<gene>
    <name evidence="2" type="ORF">IV45_GL000079</name>
</gene>
<name>A0A0R2IAU3_9LACO</name>
<dbReference type="STRING" id="396268.IV45_GL000079"/>
<keyword evidence="3" id="KW-1185">Reference proteome</keyword>